<sequence length="641" mass="71649">MFSCHRDHEVVSRIALLLLFLILFATGISVVYSYYLNKAHDESLGAAHEEMLKHYRHTLQVSVQSMTMSLGETLKAIRDQGGGEPEMESALRRIIPRVHYEDSGYYFVYNTQGVNVVHPFHPEFQGQYRLGVADPEGTHYIAQLTEKSLAGGGFSTYRFFKPGEPVPSSKLVYAQLIPGTEYWVGTGIYLDDIAQELQHISNSFKRIHRKAIITVGTGVAVILVCFVIPVSLVMINSILKPWRQMERELRHAQKMEAIGIFAGGIAHDFGNVIGAISSCTELALFDTDKTSPVYEDLLHVLKAAKRGKSLVKRIKEFSHQADASRQSVDMARMVKECMHLVRSIMPATIQVREHIKAEHVQVMADPDQILQILMNLCTNAEQAMRFVKNGVLTVELDTVELGEVEARRQALKPDLYARLAVSDTGIGMKPVVLKRIFEPFYTTRKKSGGTGLGLSMTKSIVKLYGGGIDVQSVPGKGASFTVLIPCEHHMEELDALENLQDLPGGTESILVVDDDHDLLGSLSKLLRRLGYTVESRSRSKEALTLFKENPQRFDLVFTDQLMPDMTGSEMVYEMRAVQPNLPVILCSGFDGRILQHRIPKDLASSAGFLFFRKPFDSAEICRAIRTLLERESPWPTEATHG</sequence>
<feature type="domain" description="Histidine kinase" evidence="10">
    <location>
        <begin position="264"/>
        <end position="488"/>
    </location>
</feature>
<dbReference type="Pfam" id="PF02518">
    <property type="entry name" value="HATPase_c"/>
    <property type="match status" value="1"/>
</dbReference>
<dbReference type="SUPFAM" id="SSF47384">
    <property type="entry name" value="Homodimeric domain of signal transducing histidine kinase"/>
    <property type="match status" value="1"/>
</dbReference>
<evidence type="ECO:0000256" key="3">
    <source>
        <dbReference type="ARBA" id="ARBA00012438"/>
    </source>
</evidence>
<evidence type="ECO:0000313" key="13">
    <source>
        <dbReference type="Proteomes" id="UP000016587"/>
    </source>
</evidence>
<dbReference type="InterPro" id="IPR005467">
    <property type="entry name" value="His_kinase_dom"/>
</dbReference>
<dbReference type="SMART" id="SM00387">
    <property type="entry name" value="HATPase_c"/>
    <property type="match status" value="1"/>
</dbReference>
<dbReference type="PANTHER" id="PTHR43065:SF42">
    <property type="entry name" value="TWO-COMPONENT SENSOR PPRA"/>
    <property type="match status" value="1"/>
</dbReference>
<evidence type="ECO:0000313" key="12">
    <source>
        <dbReference type="EMBL" id="AGW13412.1"/>
    </source>
</evidence>
<dbReference type="InterPro" id="IPR003594">
    <property type="entry name" value="HATPase_dom"/>
</dbReference>
<dbReference type="eggNOG" id="COG3852">
    <property type="taxonomic scope" value="Bacteria"/>
</dbReference>
<dbReference type="EC" id="2.7.13.3" evidence="3"/>
<dbReference type="HOGENOM" id="CLU_000445_114_51_7"/>
<dbReference type="InterPro" id="IPR011006">
    <property type="entry name" value="CheY-like_superfamily"/>
</dbReference>
<dbReference type="KEGG" id="dgg:DGI_1579"/>
<dbReference type="Pfam" id="PF17200">
    <property type="entry name" value="sCache_2"/>
    <property type="match status" value="1"/>
</dbReference>
<evidence type="ECO:0000259" key="11">
    <source>
        <dbReference type="PROSITE" id="PS50110"/>
    </source>
</evidence>
<feature type="domain" description="Response regulatory" evidence="11">
    <location>
        <begin position="508"/>
        <end position="628"/>
    </location>
</feature>
<dbReference type="PROSITE" id="PS50109">
    <property type="entry name" value="HIS_KIN"/>
    <property type="match status" value="1"/>
</dbReference>
<keyword evidence="5 9" id="KW-0812">Transmembrane</keyword>
<dbReference type="InterPro" id="IPR036890">
    <property type="entry name" value="HATPase_C_sf"/>
</dbReference>
<feature type="modified residue" description="4-aspartylphosphate" evidence="8">
    <location>
        <position position="559"/>
    </location>
</feature>
<evidence type="ECO:0000256" key="6">
    <source>
        <dbReference type="ARBA" id="ARBA00022989"/>
    </source>
</evidence>
<dbReference type="PROSITE" id="PS50110">
    <property type="entry name" value="RESPONSE_REGULATORY"/>
    <property type="match status" value="1"/>
</dbReference>
<dbReference type="PANTHER" id="PTHR43065">
    <property type="entry name" value="SENSOR HISTIDINE KINASE"/>
    <property type="match status" value="1"/>
</dbReference>
<dbReference type="SUPFAM" id="SSF55874">
    <property type="entry name" value="ATPase domain of HSP90 chaperone/DNA topoisomerase II/histidine kinase"/>
    <property type="match status" value="1"/>
</dbReference>
<evidence type="ECO:0000256" key="1">
    <source>
        <dbReference type="ARBA" id="ARBA00000085"/>
    </source>
</evidence>
<dbReference type="PATRIC" id="fig|1121448.10.peg.1570"/>
<evidence type="ECO:0000259" key="10">
    <source>
        <dbReference type="PROSITE" id="PS50109"/>
    </source>
</evidence>
<evidence type="ECO:0000256" key="7">
    <source>
        <dbReference type="ARBA" id="ARBA00023136"/>
    </source>
</evidence>
<proteinExistence type="predicted"/>
<dbReference type="SMART" id="SM00448">
    <property type="entry name" value="REC"/>
    <property type="match status" value="1"/>
</dbReference>
<dbReference type="Proteomes" id="UP000016587">
    <property type="component" value="Chromosome"/>
</dbReference>
<evidence type="ECO:0000256" key="5">
    <source>
        <dbReference type="ARBA" id="ARBA00022692"/>
    </source>
</evidence>
<evidence type="ECO:0000256" key="8">
    <source>
        <dbReference type="PROSITE-ProRule" id="PRU00169"/>
    </source>
</evidence>
<keyword evidence="12" id="KW-0418">Kinase</keyword>
<keyword evidence="6 9" id="KW-1133">Transmembrane helix</keyword>
<dbReference type="Gene3D" id="3.30.450.20">
    <property type="entry name" value="PAS domain"/>
    <property type="match status" value="1"/>
</dbReference>
<dbReference type="Gene3D" id="3.30.565.10">
    <property type="entry name" value="Histidine kinase-like ATPase, C-terminal domain"/>
    <property type="match status" value="1"/>
</dbReference>
<dbReference type="STRING" id="1121448.DGI_1579"/>
<dbReference type="InterPro" id="IPR001789">
    <property type="entry name" value="Sig_transdc_resp-reg_receiver"/>
</dbReference>
<keyword evidence="12" id="KW-0808">Transferase</keyword>
<feature type="transmembrane region" description="Helical" evidence="9">
    <location>
        <begin position="14"/>
        <end position="35"/>
    </location>
</feature>
<dbReference type="Pfam" id="PF00072">
    <property type="entry name" value="Response_reg"/>
    <property type="match status" value="1"/>
</dbReference>
<dbReference type="GO" id="GO:0000155">
    <property type="term" value="F:phosphorelay sensor kinase activity"/>
    <property type="evidence" value="ECO:0007669"/>
    <property type="project" value="InterPro"/>
</dbReference>
<keyword evidence="8" id="KW-0597">Phosphoprotein</keyword>
<name>T2GBW4_MEGG1</name>
<dbReference type="SUPFAM" id="SSF52172">
    <property type="entry name" value="CheY-like"/>
    <property type="match status" value="1"/>
</dbReference>
<accession>T2GBW4</accession>
<dbReference type="Gene3D" id="3.40.50.2300">
    <property type="match status" value="1"/>
</dbReference>
<protein>
    <recommendedName>
        <fullName evidence="3">histidine kinase</fullName>
        <ecNumber evidence="3">2.7.13.3</ecNumber>
    </recommendedName>
</protein>
<keyword evidence="4" id="KW-1003">Cell membrane</keyword>
<organism evidence="12 13">
    <name type="scientific">Megalodesulfovibrio gigas (strain ATCC 19364 / DSM 1382 / NCIMB 9332 / VKM B-1759)</name>
    <name type="common">Desulfovibrio gigas</name>
    <dbReference type="NCBI Taxonomy" id="1121448"/>
    <lineage>
        <taxon>Bacteria</taxon>
        <taxon>Pseudomonadati</taxon>
        <taxon>Thermodesulfobacteriota</taxon>
        <taxon>Desulfovibrionia</taxon>
        <taxon>Desulfovibrionales</taxon>
        <taxon>Desulfovibrionaceae</taxon>
        <taxon>Megalodesulfovibrio</taxon>
    </lineage>
</organism>
<evidence type="ECO:0000256" key="2">
    <source>
        <dbReference type="ARBA" id="ARBA00004651"/>
    </source>
</evidence>
<dbReference type="EMBL" id="CP006585">
    <property type="protein sequence ID" value="AGW13412.1"/>
    <property type="molecule type" value="Genomic_DNA"/>
</dbReference>
<keyword evidence="7 9" id="KW-0472">Membrane</keyword>
<reference evidence="13" key="2">
    <citation type="submission" date="2013-07" db="EMBL/GenBank/DDBJ databases">
        <authorList>
            <person name="Morais-Silva F.O."/>
            <person name="Rezende A.M."/>
            <person name="Pimentel C."/>
            <person name="Resende D.M."/>
            <person name="Santos C.I."/>
            <person name="Clemente C."/>
            <person name="de Oliveira L.M."/>
            <person name="da Silva S.M."/>
            <person name="Costa D.A."/>
            <person name="Varela-Raposo A."/>
            <person name="Horacio E.C.A."/>
            <person name="Matos M."/>
            <person name="Flores O."/>
            <person name="Ruiz J.C."/>
            <person name="Rodrigues-Pousada C."/>
        </authorList>
    </citation>
    <scope>NUCLEOTIDE SEQUENCE [LARGE SCALE GENOMIC DNA]</scope>
    <source>
        <strain evidence="13">ATCC 19364 / DSM 1382 / NCIMB 9332 / VKM B-1759</strain>
    </source>
</reference>
<dbReference type="AlphaFoldDB" id="T2GBW4"/>
<gene>
    <name evidence="12" type="ORF">DGI_1579</name>
</gene>
<dbReference type="GO" id="GO:0005886">
    <property type="term" value="C:plasma membrane"/>
    <property type="evidence" value="ECO:0007669"/>
    <property type="project" value="UniProtKB-SubCell"/>
</dbReference>
<reference evidence="12 13" key="1">
    <citation type="journal article" date="2013" name="J. Bacteriol.">
        <title>Roles of HynAB and Ech, the only two hydrogenases found in the model sulfate reducer Desulfovibrio gigas.</title>
        <authorList>
            <person name="Morais-Silva F.O."/>
            <person name="Santos C.I."/>
            <person name="Rodrigues R."/>
            <person name="Pereira I.A."/>
            <person name="Rodrigues-Pousada C."/>
        </authorList>
    </citation>
    <scope>NUCLEOTIDE SEQUENCE [LARGE SCALE GENOMIC DNA]</scope>
    <source>
        <strain evidence="13">ATCC 19364 / DSM 1382 / NCIMB 9332 / VKM B-1759</strain>
    </source>
</reference>
<keyword evidence="13" id="KW-1185">Reference proteome</keyword>
<dbReference type="PRINTS" id="PR00344">
    <property type="entry name" value="BCTRLSENSOR"/>
</dbReference>
<dbReference type="Gene3D" id="1.10.287.130">
    <property type="match status" value="1"/>
</dbReference>
<dbReference type="InterPro" id="IPR033480">
    <property type="entry name" value="sCache_2"/>
</dbReference>
<comment type="subcellular location">
    <subcellularLocation>
        <location evidence="2">Cell membrane</location>
        <topology evidence="2">Multi-pass membrane protein</topology>
    </subcellularLocation>
</comment>
<dbReference type="InterPro" id="IPR036097">
    <property type="entry name" value="HisK_dim/P_sf"/>
</dbReference>
<evidence type="ECO:0000256" key="4">
    <source>
        <dbReference type="ARBA" id="ARBA00022475"/>
    </source>
</evidence>
<comment type="catalytic activity">
    <reaction evidence="1">
        <text>ATP + protein L-histidine = ADP + protein N-phospho-L-histidine.</text>
        <dbReference type="EC" id="2.7.13.3"/>
    </reaction>
</comment>
<dbReference type="InterPro" id="IPR004358">
    <property type="entry name" value="Sig_transdc_His_kin-like_C"/>
</dbReference>
<evidence type="ECO:0000256" key="9">
    <source>
        <dbReference type="SAM" id="Phobius"/>
    </source>
</evidence>
<dbReference type="SMART" id="SM01049">
    <property type="entry name" value="Cache_2"/>
    <property type="match status" value="1"/>
</dbReference>
<feature type="transmembrane region" description="Helical" evidence="9">
    <location>
        <begin position="211"/>
        <end position="235"/>
    </location>
</feature>
<dbReference type="eggNOG" id="COG0840">
    <property type="taxonomic scope" value="Bacteria"/>
</dbReference>